<dbReference type="Pfam" id="PF00001">
    <property type="entry name" value="7tm_1"/>
    <property type="match status" value="1"/>
</dbReference>
<comment type="subcellular location">
    <subcellularLocation>
        <location evidence="1">Membrane</location>
        <topology evidence="1">Multi-pass membrane protein</topology>
    </subcellularLocation>
</comment>
<dbReference type="PANTHER" id="PTHR24243">
    <property type="entry name" value="G-PROTEIN COUPLED RECEPTOR"/>
    <property type="match status" value="1"/>
</dbReference>
<gene>
    <name evidence="10" type="ORF">EB796_019834</name>
</gene>
<dbReference type="OrthoDB" id="9990906at2759"/>
<evidence type="ECO:0000256" key="7">
    <source>
        <dbReference type="ARBA" id="ARBA00023224"/>
    </source>
</evidence>
<dbReference type="Gene3D" id="1.20.1070.10">
    <property type="entry name" value="Rhodopsin 7-helix transmembrane proteins"/>
    <property type="match status" value="1"/>
</dbReference>
<evidence type="ECO:0000259" key="9">
    <source>
        <dbReference type="PROSITE" id="PS50262"/>
    </source>
</evidence>
<feature type="transmembrane region" description="Helical" evidence="8">
    <location>
        <begin position="172"/>
        <end position="193"/>
    </location>
</feature>
<name>A0A7J7J6J6_BUGNE</name>
<dbReference type="SUPFAM" id="SSF81321">
    <property type="entry name" value="Family A G protein-coupled receptor-like"/>
    <property type="match status" value="1"/>
</dbReference>
<evidence type="ECO:0000313" key="10">
    <source>
        <dbReference type="EMBL" id="KAF6021859.1"/>
    </source>
</evidence>
<dbReference type="AlphaFoldDB" id="A0A7J7J6J6"/>
<dbReference type="GO" id="GO:0005886">
    <property type="term" value="C:plasma membrane"/>
    <property type="evidence" value="ECO:0007669"/>
    <property type="project" value="TreeGrafter"/>
</dbReference>
<evidence type="ECO:0000256" key="6">
    <source>
        <dbReference type="ARBA" id="ARBA00023170"/>
    </source>
</evidence>
<keyword evidence="4" id="KW-0297">G-protein coupled receptor</keyword>
<keyword evidence="11" id="KW-1185">Reference proteome</keyword>
<evidence type="ECO:0000256" key="2">
    <source>
        <dbReference type="ARBA" id="ARBA00022692"/>
    </source>
</evidence>
<reference evidence="10" key="1">
    <citation type="submission" date="2020-06" db="EMBL/GenBank/DDBJ databases">
        <title>Draft genome of Bugula neritina, a colonial animal packing powerful symbionts and potential medicines.</title>
        <authorList>
            <person name="Rayko M."/>
        </authorList>
    </citation>
    <scope>NUCLEOTIDE SEQUENCE [LARGE SCALE GENOMIC DNA]</scope>
    <source>
        <strain evidence="10">Kwan_BN1</strain>
    </source>
</reference>
<feature type="transmembrane region" description="Helical" evidence="8">
    <location>
        <begin position="51"/>
        <end position="76"/>
    </location>
</feature>
<keyword evidence="7" id="KW-0807">Transducer</keyword>
<keyword evidence="6" id="KW-0675">Receptor</keyword>
<feature type="transmembrane region" description="Helical" evidence="8">
    <location>
        <begin position="298"/>
        <end position="320"/>
    </location>
</feature>
<dbReference type="InterPro" id="IPR000276">
    <property type="entry name" value="GPCR_Rhodpsn"/>
</dbReference>
<sequence>MAAFQSHRFELKRTIIRAEIQSYFNMSSTDFLDYSNVTETTPRPPNLPPKYLWACGGTLILLIGTVGHILAIAVTLISRNMRAQSSSVYIIAMSVTGIITLYSGLIRYMIFIGFSDWQNDIRESSETFCKIHMVTTYVALQYFAWLQATVAVDRLISVKWPYVYMKNEKWKVALIAIVIELIIVTCINIPLALSIHQDEQGYCVAAGSFYVKIWGYIDLASYSLVPMFVMVLCNSFILYLLSKSKFRTGNNNSALARSLTIMLMSLNVLFVITTLPISVVFFLDWGEFLSKRFLAIEVYWSVFSLMQYAGCAGTFFVYCVTGSKFREELRELCKQCCPCKAKKKSKANQTNTKNTSPALQSCSADYKALKVSVDNEELSMSTCV</sequence>
<feature type="domain" description="G-protein coupled receptors family 1 profile" evidence="9">
    <location>
        <begin position="67"/>
        <end position="318"/>
    </location>
</feature>
<keyword evidence="5 8" id="KW-0472">Membrane</keyword>
<feature type="transmembrane region" description="Helical" evidence="8">
    <location>
        <begin position="213"/>
        <end position="241"/>
    </location>
</feature>
<protein>
    <recommendedName>
        <fullName evidence="9">G-protein coupled receptors family 1 profile domain-containing protein</fullName>
    </recommendedName>
</protein>
<evidence type="ECO:0000256" key="3">
    <source>
        <dbReference type="ARBA" id="ARBA00022989"/>
    </source>
</evidence>
<dbReference type="PROSITE" id="PS50262">
    <property type="entry name" value="G_PROTEIN_RECEP_F1_2"/>
    <property type="match status" value="1"/>
</dbReference>
<dbReference type="EMBL" id="VXIV02002947">
    <property type="protein sequence ID" value="KAF6021859.1"/>
    <property type="molecule type" value="Genomic_DNA"/>
</dbReference>
<feature type="transmembrane region" description="Helical" evidence="8">
    <location>
        <begin position="88"/>
        <end position="111"/>
    </location>
</feature>
<evidence type="ECO:0000313" key="11">
    <source>
        <dbReference type="Proteomes" id="UP000593567"/>
    </source>
</evidence>
<evidence type="ECO:0000256" key="8">
    <source>
        <dbReference type="SAM" id="Phobius"/>
    </source>
</evidence>
<evidence type="ECO:0000256" key="1">
    <source>
        <dbReference type="ARBA" id="ARBA00004141"/>
    </source>
</evidence>
<keyword evidence="2 8" id="KW-0812">Transmembrane</keyword>
<evidence type="ECO:0000256" key="4">
    <source>
        <dbReference type="ARBA" id="ARBA00023040"/>
    </source>
</evidence>
<proteinExistence type="predicted"/>
<organism evidence="10 11">
    <name type="scientific">Bugula neritina</name>
    <name type="common">Brown bryozoan</name>
    <name type="synonym">Sertularia neritina</name>
    <dbReference type="NCBI Taxonomy" id="10212"/>
    <lineage>
        <taxon>Eukaryota</taxon>
        <taxon>Metazoa</taxon>
        <taxon>Spiralia</taxon>
        <taxon>Lophotrochozoa</taxon>
        <taxon>Bryozoa</taxon>
        <taxon>Gymnolaemata</taxon>
        <taxon>Cheilostomatida</taxon>
        <taxon>Flustrina</taxon>
        <taxon>Buguloidea</taxon>
        <taxon>Bugulidae</taxon>
        <taxon>Bugula</taxon>
    </lineage>
</organism>
<feature type="transmembrane region" description="Helical" evidence="8">
    <location>
        <begin position="261"/>
        <end position="283"/>
    </location>
</feature>
<dbReference type="PANTHER" id="PTHR24243:SF230">
    <property type="entry name" value="G-PROTEIN COUPLED RECEPTORS FAMILY 1 PROFILE DOMAIN-CONTAINING PROTEIN"/>
    <property type="match status" value="1"/>
</dbReference>
<keyword evidence="3 8" id="KW-1133">Transmembrane helix</keyword>
<dbReference type="PRINTS" id="PR00237">
    <property type="entry name" value="GPCRRHODOPSN"/>
</dbReference>
<comment type="caution">
    <text evidence="10">The sequence shown here is derived from an EMBL/GenBank/DDBJ whole genome shotgun (WGS) entry which is preliminary data.</text>
</comment>
<dbReference type="Proteomes" id="UP000593567">
    <property type="component" value="Unassembled WGS sequence"/>
</dbReference>
<evidence type="ECO:0000256" key="5">
    <source>
        <dbReference type="ARBA" id="ARBA00023136"/>
    </source>
</evidence>
<accession>A0A7J7J6J6</accession>
<dbReference type="InterPro" id="IPR017452">
    <property type="entry name" value="GPCR_Rhodpsn_7TM"/>
</dbReference>
<dbReference type="GO" id="GO:0004930">
    <property type="term" value="F:G protein-coupled receptor activity"/>
    <property type="evidence" value="ECO:0007669"/>
    <property type="project" value="UniProtKB-KW"/>
</dbReference>